<evidence type="ECO:0000313" key="6">
    <source>
        <dbReference type="Proteomes" id="UP001164286"/>
    </source>
</evidence>
<feature type="region of interest" description="Disordered" evidence="3">
    <location>
        <begin position="915"/>
        <end position="1042"/>
    </location>
</feature>
<feature type="compositionally biased region" description="Gly residues" evidence="3">
    <location>
        <begin position="58"/>
        <end position="67"/>
    </location>
</feature>
<feature type="region of interest" description="Disordered" evidence="3">
    <location>
        <begin position="540"/>
        <end position="562"/>
    </location>
</feature>
<dbReference type="InterPro" id="IPR056439">
    <property type="entry name" value="VBS_C3G9"/>
</dbReference>
<feature type="compositionally biased region" description="Polar residues" evidence="3">
    <location>
        <begin position="269"/>
        <end position="278"/>
    </location>
</feature>
<feature type="compositionally biased region" description="Polar residues" evidence="3">
    <location>
        <begin position="951"/>
        <end position="965"/>
    </location>
</feature>
<dbReference type="RefSeq" id="XP_052945638.1">
    <property type="nucleotide sequence ID" value="XM_053087173.1"/>
</dbReference>
<dbReference type="InterPro" id="IPR022018">
    <property type="entry name" value="GIT1_C"/>
</dbReference>
<dbReference type="GO" id="GO:0005826">
    <property type="term" value="C:actomyosin contractile ring"/>
    <property type="evidence" value="ECO:0007669"/>
    <property type="project" value="TreeGrafter"/>
</dbReference>
<feature type="compositionally biased region" description="Low complexity" evidence="3">
    <location>
        <begin position="26"/>
        <end position="37"/>
    </location>
</feature>
<feature type="region of interest" description="Disordered" evidence="3">
    <location>
        <begin position="446"/>
        <end position="466"/>
    </location>
</feature>
<feature type="region of interest" description="Disordered" evidence="3">
    <location>
        <begin position="215"/>
        <end position="434"/>
    </location>
</feature>
<feature type="coiled-coil region" evidence="2">
    <location>
        <begin position="477"/>
        <end position="518"/>
    </location>
</feature>
<dbReference type="Pfam" id="PF23742">
    <property type="entry name" value="VBS_C3G9"/>
    <property type="match status" value="1"/>
</dbReference>
<dbReference type="GO" id="GO:0005078">
    <property type="term" value="F:MAP-kinase scaffold activity"/>
    <property type="evidence" value="ECO:0007669"/>
    <property type="project" value="TreeGrafter"/>
</dbReference>
<feature type="compositionally biased region" description="Polar residues" evidence="3">
    <location>
        <begin position="915"/>
        <end position="926"/>
    </location>
</feature>
<feature type="compositionally biased region" description="Basic and acidic residues" evidence="3">
    <location>
        <begin position="96"/>
        <end position="106"/>
    </location>
</feature>
<accession>A0AA38HAZ4</accession>
<evidence type="ECO:0000256" key="1">
    <source>
        <dbReference type="ARBA" id="ARBA00022737"/>
    </source>
</evidence>
<dbReference type="InterPro" id="IPR013724">
    <property type="entry name" value="GIT_SHD"/>
</dbReference>
<feature type="compositionally biased region" description="Pro residues" evidence="3">
    <location>
        <begin position="230"/>
        <end position="240"/>
    </location>
</feature>
<sequence>MSSAQSYSRQPPHLQPSSGGPYSPGAATASSVSYSAYNQTPNGNYASGSRNPSAGSGSYPGGGGGPPGRVPVNGSGSGSRNGGPSGGGGGGLKPPSSERKGESKEVARVHYAALREFLATWLKEAEMPQARASAREKLTRLTKLQFQELSTDVYDELMRRLSVEQGSPEDAIPFLPVRDDFHPKRNQARQKLATLPRNRFKDLASDVYYELKRRYPEFEEEEQDEEDYAEPPPAPGPAPRPSLTSNHSGSDPQYRSRVNPTPPPPPLNRLQSNQSAHQRSGSRNISGSSINTHRSRPSRDDRGDEIEQLNQGSGLNGMGYGQTSGQRPQPPGRGNMNPIGATSDMVVPNKSRMREEEIEVPYARDSVLEPGQPGSRSRSRASGRDGDRDSQMSAGTSISARQPPLQPVVSAQPPRPIPNTNDALSPTMTDDREYYDRMSFSSNVTGKSRMMAAGGPGQAAMDEEREQKIRQEYEFRVAGLERKLGIMETEREEMRRLAEAEKEKRAEWEAEVRGLKERATTHASSLRSVQHELDIARDAADTARNHAEQSSRQGEDELGSWRERCDGLEDELRRLEEENASLRDQVARSGAGGGGGGVSLVQAALRNEIHSLVDELNTLSAKNDELMAEREQDAAGMNEMEARVEEYRRKYEAVRIELRNLKATSTMFVSKPLSDDHLPASPDGNIADVNVSAFQAGIDGLLAAARSSAPSGVLPAMKAIVEAITEIGEDVKSFEAKPNLDVDSSKLESLKHESTTRLSALMQAARNHAMASGLSPVSLLDGAAGHLSSNVVEIIKLLKIRRTARRSRSSLSIRDMVGRDAKGANGTFDREYGTSPVGPGPSVVEPARSNSRAQNAPMVASSASSRPSATRNLTNDRQTPSPSITHPPTSYFPAQNQLSARNLGESGNHLRANVTSYQSASSQARSDSFDLERKASVISNPRDQRPVVESRNGNPAVNANGNSYRPSAAPPAPVRSASGSTNDRFVPSRNRGRSSEESEASSQVVPITARSPANHVAGLAEVRVEDGERSPGVGYAQGEGSEEEWEELKPYLNAQSSALVNSIQNLLAAIRTNQQTPALTEHLSEVIAIASSIVAVAGNALPAALRYEGEGLLKGLVEDTNKLSEAQEAARGAGFGKEVRQGIAAASFGVAKGLKSLMKLGVE</sequence>
<feature type="domain" description="GIT Spa2 homology (SHD)" evidence="4">
    <location>
        <begin position="134"/>
        <end position="164"/>
    </location>
</feature>
<comment type="caution">
    <text evidence="5">The sequence shown here is derived from an EMBL/GenBank/DDBJ whole genome shotgun (WGS) entry which is preliminary data.</text>
</comment>
<feature type="compositionally biased region" description="Low complexity" evidence="3">
    <location>
        <begin position="835"/>
        <end position="844"/>
    </location>
</feature>
<feature type="compositionally biased region" description="Gly residues" evidence="3">
    <location>
        <begin position="75"/>
        <end position="92"/>
    </location>
</feature>
<feature type="compositionally biased region" description="Polar residues" evidence="3">
    <location>
        <begin position="1"/>
        <end position="20"/>
    </location>
</feature>
<evidence type="ECO:0000259" key="4">
    <source>
        <dbReference type="SMART" id="SM00555"/>
    </source>
</evidence>
<dbReference type="GO" id="GO:1902716">
    <property type="term" value="C:cell cortex of growing cell tip"/>
    <property type="evidence" value="ECO:0007669"/>
    <property type="project" value="TreeGrafter"/>
</dbReference>
<gene>
    <name evidence="5" type="ORF">MKK02DRAFT_26330</name>
</gene>
<feature type="region of interest" description="Disordered" evidence="3">
    <location>
        <begin position="1"/>
        <end position="106"/>
    </location>
</feature>
<reference evidence="5" key="1">
    <citation type="journal article" date="2022" name="G3 (Bethesda)">
        <title>High quality genome of the basidiomycete yeast Dioszegia hungarica PDD-24b-2 isolated from cloud water.</title>
        <authorList>
            <person name="Jarrige D."/>
            <person name="Haridas S."/>
            <person name="Bleykasten-Grosshans C."/>
            <person name="Joly M."/>
            <person name="Nadalig T."/>
            <person name="Sancelme M."/>
            <person name="Vuilleumier S."/>
            <person name="Grigoriev I.V."/>
            <person name="Amato P."/>
            <person name="Bringel F."/>
        </authorList>
    </citation>
    <scope>NUCLEOTIDE SEQUENCE</scope>
    <source>
        <strain evidence="5">PDD-24b-2</strain>
    </source>
</reference>
<protein>
    <recommendedName>
        <fullName evidence="4">GIT Spa2 homology (SHD) domain-containing protein</fullName>
    </recommendedName>
</protein>
<feature type="compositionally biased region" description="Basic and acidic residues" evidence="3">
    <location>
        <begin position="820"/>
        <end position="832"/>
    </location>
</feature>
<dbReference type="AlphaFoldDB" id="A0AA38HAZ4"/>
<dbReference type="InterPro" id="IPR039892">
    <property type="entry name" value="Spa2/Sph1"/>
</dbReference>
<dbReference type="Pfam" id="PF12205">
    <property type="entry name" value="GIT1_C"/>
    <property type="match status" value="1"/>
</dbReference>
<evidence type="ECO:0000313" key="5">
    <source>
        <dbReference type="EMBL" id="KAI9635861.1"/>
    </source>
</evidence>
<dbReference type="Proteomes" id="UP001164286">
    <property type="component" value="Unassembled WGS sequence"/>
</dbReference>
<evidence type="ECO:0000256" key="3">
    <source>
        <dbReference type="SAM" id="MobiDB-lite"/>
    </source>
</evidence>
<organism evidence="5 6">
    <name type="scientific">Dioszegia hungarica</name>
    <dbReference type="NCBI Taxonomy" id="4972"/>
    <lineage>
        <taxon>Eukaryota</taxon>
        <taxon>Fungi</taxon>
        <taxon>Dikarya</taxon>
        <taxon>Basidiomycota</taxon>
        <taxon>Agaricomycotina</taxon>
        <taxon>Tremellomycetes</taxon>
        <taxon>Tremellales</taxon>
        <taxon>Bulleribasidiaceae</taxon>
        <taxon>Dioszegia</taxon>
    </lineage>
</organism>
<feature type="compositionally biased region" description="Polar residues" evidence="3">
    <location>
        <begin position="38"/>
        <end position="51"/>
    </location>
</feature>
<feature type="compositionally biased region" description="Low complexity" evidence="3">
    <location>
        <begin position="879"/>
        <end position="889"/>
    </location>
</feature>
<dbReference type="EMBL" id="JAKWFO010000005">
    <property type="protein sequence ID" value="KAI9635861.1"/>
    <property type="molecule type" value="Genomic_DNA"/>
</dbReference>
<proteinExistence type="predicted"/>
<feature type="compositionally biased region" description="Polar residues" evidence="3">
    <location>
        <begin position="391"/>
        <end position="400"/>
    </location>
</feature>
<feature type="compositionally biased region" description="Low complexity" evidence="3">
    <location>
        <begin position="860"/>
        <end position="869"/>
    </location>
</feature>
<dbReference type="Pfam" id="PF08518">
    <property type="entry name" value="GIT_SHD"/>
    <property type="match status" value="2"/>
</dbReference>
<evidence type="ECO:0000256" key="2">
    <source>
        <dbReference type="SAM" id="Coils"/>
    </source>
</evidence>
<keyword evidence="2" id="KW-0175">Coiled coil</keyword>
<dbReference type="GeneID" id="77726374"/>
<dbReference type="SMART" id="SM00555">
    <property type="entry name" value="GIT"/>
    <property type="match status" value="2"/>
</dbReference>
<keyword evidence="6" id="KW-1185">Reference proteome</keyword>
<feature type="compositionally biased region" description="Polar residues" evidence="3">
    <location>
        <begin position="418"/>
        <end position="428"/>
    </location>
</feature>
<keyword evidence="1" id="KW-0677">Repeat</keyword>
<dbReference type="PANTHER" id="PTHR21601">
    <property type="entry name" value="SPA2 PROTEIN"/>
    <property type="match status" value="1"/>
</dbReference>
<dbReference type="PANTHER" id="PTHR21601:SF0">
    <property type="entry name" value="PROTEIN SPA2-RELATED"/>
    <property type="match status" value="1"/>
</dbReference>
<feature type="region of interest" description="Disordered" evidence="3">
    <location>
        <begin position="820"/>
        <end position="894"/>
    </location>
</feature>
<feature type="domain" description="GIT Spa2 homology (SHD)" evidence="4">
    <location>
        <begin position="188"/>
        <end position="218"/>
    </location>
</feature>
<feature type="compositionally biased region" description="Low complexity" evidence="3">
    <location>
        <begin position="279"/>
        <end position="291"/>
    </location>
</feature>
<feature type="compositionally biased region" description="Acidic residues" evidence="3">
    <location>
        <begin position="218"/>
        <end position="229"/>
    </location>
</feature>
<feature type="compositionally biased region" description="Polar residues" evidence="3">
    <location>
        <begin position="242"/>
        <end position="259"/>
    </location>
</feature>
<feature type="region of interest" description="Disordered" evidence="3">
    <location>
        <begin position="169"/>
        <end position="197"/>
    </location>
</feature>
<name>A0AA38HAZ4_9TREE</name>